<dbReference type="InterPro" id="IPR004607">
    <property type="entry name" value="GART"/>
</dbReference>
<evidence type="ECO:0000256" key="5">
    <source>
        <dbReference type="ARBA" id="ARBA00047664"/>
    </source>
</evidence>
<evidence type="ECO:0000256" key="6">
    <source>
        <dbReference type="HAMAP-Rule" id="MF_01930"/>
    </source>
</evidence>
<evidence type="ECO:0000256" key="4">
    <source>
        <dbReference type="ARBA" id="ARBA00038440"/>
    </source>
</evidence>
<dbReference type="EMBL" id="VMGN01000043">
    <property type="protein sequence ID" value="TSC93527.1"/>
    <property type="molecule type" value="Genomic_DNA"/>
</dbReference>
<name>A0A554LL04_9BACT</name>
<organism evidence="8 9">
    <name type="scientific">Candidatus Berkelbacteria bacterium Athens1014_28</name>
    <dbReference type="NCBI Taxonomy" id="2017145"/>
    <lineage>
        <taxon>Bacteria</taxon>
        <taxon>Candidatus Berkelbacteria</taxon>
    </lineage>
</organism>
<dbReference type="Proteomes" id="UP000316495">
    <property type="component" value="Unassembled WGS sequence"/>
</dbReference>
<evidence type="ECO:0000256" key="1">
    <source>
        <dbReference type="ARBA" id="ARBA00005054"/>
    </source>
</evidence>
<keyword evidence="3 6" id="KW-0658">Purine biosynthesis</keyword>
<dbReference type="InterPro" id="IPR001555">
    <property type="entry name" value="GART_AS"/>
</dbReference>
<feature type="site" description="Raises pKa of active site His" evidence="6">
    <location>
        <position position="158"/>
    </location>
</feature>
<dbReference type="InterPro" id="IPR036477">
    <property type="entry name" value="Formyl_transf_N_sf"/>
</dbReference>
<dbReference type="NCBIfam" id="TIGR00639">
    <property type="entry name" value="PurN"/>
    <property type="match status" value="1"/>
</dbReference>
<gene>
    <name evidence="6" type="primary">purN</name>
    <name evidence="8" type="ORF">Athens101428_660</name>
</gene>
<dbReference type="SUPFAM" id="SSF53328">
    <property type="entry name" value="Formyltransferase"/>
    <property type="match status" value="1"/>
</dbReference>
<feature type="binding site" evidence="6">
    <location>
        <position position="115"/>
    </location>
    <ligand>
        <name>(6R)-10-formyltetrahydrofolate</name>
        <dbReference type="ChEBI" id="CHEBI:195366"/>
    </ligand>
</feature>
<proteinExistence type="inferred from homology"/>
<dbReference type="EC" id="2.1.2.2" evidence="6"/>
<comment type="pathway">
    <text evidence="1 6">Purine metabolism; IMP biosynthesis via de novo pathway; N(2)-formyl-N(1)-(5-phospho-D-ribosyl)glycinamide from N(1)-(5-phospho-D-ribosyl)glycinamide (10-formyl THF route): step 1/1.</text>
</comment>
<dbReference type="Pfam" id="PF00551">
    <property type="entry name" value="Formyl_trans_N"/>
    <property type="match status" value="1"/>
</dbReference>
<dbReference type="AlphaFoldDB" id="A0A554LL04"/>
<dbReference type="GO" id="GO:0005737">
    <property type="term" value="C:cytoplasm"/>
    <property type="evidence" value="ECO:0007669"/>
    <property type="project" value="TreeGrafter"/>
</dbReference>
<feature type="domain" description="Formyl transferase N-terminal" evidence="7">
    <location>
        <begin position="12"/>
        <end position="195"/>
    </location>
</feature>
<evidence type="ECO:0000313" key="8">
    <source>
        <dbReference type="EMBL" id="TSC93527.1"/>
    </source>
</evidence>
<protein>
    <recommendedName>
        <fullName evidence="6">Phosphoribosylglycinamide formyltransferase</fullName>
        <ecNumber evidence="6">2.1.2.2</ecNumber>
    </recommendedName>
    <alternativeName>
        <fullName evidence="6">5'-phosphoribosylglycinamide transformylase</fullName>
    </alternativeName>
    <alternativeName>
        <fullName evidence="6">GAR transformylase</fullName>
        <shortName evidence="6">GART</shortName>
    </alternativeName>
</protein>
<dbReference type="UniPathway" id="UPA00074">
    <property type="reaction ID" value="UER00126"/>
</dbReference>
<dbReference type="GO" id="GO:0006189">
    <property type="term" value="P:'de novo' IMP biosynthetic process"/>
    <property type="evidence" value="ECO:0007669"/>
    <property type="project" value="UniProtKB-UniRule"/>
</dbReference>
<evidence type="ECO:0000259" key="7">
    <source>
        <dbReference type="Pfam" id="PF00551"/>
    </source>
</evidence>
<dbReference type="CDD" id="cd08645">
    <property type="entry name" value="FMT_core_GART"/>
    <property type="match status" value="1"/>
</dbReference>
<comment type="function">
    <text evidence="6">Catalyzes the transfer of a formyl group from 10-formyltetrahydrofolate to 5-phospho-ribosyl-glycinamide (GAR), producing 5-phospho-ribosyl-N-formylglycinamide (FGAR) and tetrahydrofolate.</text>
</comment>
<accession>A0A554LL04</accession>
<comment type="similarity">
    <text evidence="4 6">Belongs to the GART family.</text>
</comment>
<comment type="caution">
    <text evidence="6">Lacks conserved residue(s) required for the propagation of feature annotation.</text>
</comment>
<dbReference type="PANTHER" id="PTHR43369">
    <property type="entry name" value="PHOSPHORIBOSYLGLYCINAMIDE FORMYLTRANSFERASE"/>
    <property type="match status" value="1"/>
</dbReference>
<feature type="active site" description="Proton donor" evidence="6">
    <location>
        <position position="117"/>
    </location>
</feature>
<dbReference type="PROSITE" id="PS00373">
    <property type="entry name" value="GART"/>
    <property type="match status" value="1"/>
</dbReference>
<dbReference type="PANTHER" id="PTHR43369:SF2">
    <property type="entry name" value="PHOSPHORIBOSYLGLYCINAMIDE FORMYLTRANSFERASE"/>
    <property type="match status" value="1"/>
</dbReference>
<sequence length="205" mass="22474">MSRKNKKNPLTIGVLASGNGTVLQAIIDAYKSRDLNGKILFVISNNSKSIAGERAKKHNIPFFHLSSVTHSDPQKLDQAMSKIIKDNNVNIVFLAGYMKKIGPITLSDHKGKIINTHPALLPKFGGDGMYGMNVHKTVLESKETESGATVHLVDADYDTGKILAQIRVPVFADDAPEKLCERVMKAEKKQIIDVLLKISTGEIKL</sequence>
<feature type="binding site" evidence="6">
    <location>
        <position position="75"/>
    </location>
    <ligand>
        <name>(6R)-10-formyltetrahydrofolate</name>
        <dbReference type="ChEBI" id="CHEBI:195366"/>
    </ligand>
</feature>
<dbReference type="HAMAP" id="MF_01930">
    <property type="entry name" value="PurN"/>
    <property type="match status" value="1"/>
</dbReference>
<dbReference type="GO" id="GO:0004644">
    <property type="term" value="F:phosphoribosylglycinamide formyltransferase activity"/>
    <property type="evidence" value="ECO:0007669"/>
    <property type="project" value="UniProtKB-UniRule"/>
</dbReference>
<comment type="caution">
    <text evidence="8">The sequence shown here is derived from an EMBL/GenBank/DDBJ whole genome shotgun (WGS) entry which is preliminary data.</text>
</comment>
<evidence type="ECO:0000256" key="2">
    <source>
        <dbReference type="ARBA" id="ARBA00022679"/>
    </source>
</evidence>
<dbReference type="InterPro" id="IPR002376">
    <property type="entry name" value="Formyl_transf_N"/>
</dbReference>
<dbReference type="Gene3D" id="3.40.50.170">
    <property type="entry name" value="Formyl transferase, N-terminal domain"/>
    <property type="match status" value="1"/>
</dbReference>
<evidence type="ECO:0000313" key="9">
    <source>
        <dbReference type="Proteomes" id="UP000316495"/>
    </source>
</evidence>
<evidence type="ECO:0000256" key="3">
    <source>
        <dbReference type="ARBA" id="ARBA00022755"/>
    </source>
</evidence>
<reference evidence="8 9" key="1">
    <citation type="submission" date="2017-07" db="EMBL/GenBank/DDBJ databases">
        <title>Mechanisms for carbon and nitrogen cycling indicate functional differentiation within the Candidate Phyla Radiation.</title>
        <authorList>
            <person name="Danczak R.E."/>
            <person name="Johnston M.D."/>
            <person name="Kenah C."/>
            <person name="Slattery M."/>
            <person name="Wrighton K.C."/>
            <person name="Wilkins M.J."/>
        </authorList>
    </citation>
    <scope>NUCLEOTIDE SEQUENCE [LARGE SCALE GENOMIC DNA]</scope>
    <source>
        <strain evidence="8">Athens1014_28</strain>
    </source>
</reference>
<keyword evidence="2 6" id="KW-0808">Transferase</keyword>
<comment type="catalytic activity">
    <reaction evidence="5 6">
        <text>N(1)-(5-phospho-beta-D-ribosyl)glycinamide + (6R)-10-formyltetrahydrofolate = N(2)-formyl-N(1)-(5-phospho-beta-D-ribosyl)glycinamide + (6S)-5,6,7,8-tetrahydrofolate + H(+)</text>
        <dbReference type="Rhea" id="RHEA:15053"/>
        <dbReference type="ChEBI" id="CHEBI:15378"/>
        <dbReference type="ChEBI" id="CHEBI:57453"/>
        <dbReference type="ChEBI" id="CHEBI:143788"/>
        <dbReference type="ChEBI" id="CHEBI:147286"/>
        <dbReference type="ChEBI" id="CHEBI:195366"/>
        <dbReference type="EC" id="2.1.2.2"/>
    </reaction>
</comment>